<organism evidence="2 3">
    <name type="scientific">Ceratocystis fimbriata CBS 114723</name>
    <dbReference type="NCBI Taxonomy" id="1035309"/>
    <lineage>
        <taxon>Eukaryota</taxon>
        <taxon>Fungi</taxon>
        <taxon>Dikarya</taxon>
        <taxon>Ascomycota</taxon>
        <taxon>Pezizomycotina</taxon>
        <taxon>Sordariomycetes</taxon>
        <taxon>Hypocreomycetidae</taxon>
        <taxon>Microascales</taxon>
        <taxon>Ceratocystidaceae</taxon>
        <taxon>Ceratocystis</taxon>
    </lineage>
</organism>
<dbReference type="Proteomes" id="UP000222788">
    <property type="component" value="Unassembled WGS sequence"/>
</dbReference>
<dbReference type="AlphaFoldDB" id="A0A2C5WWZ4"/>
<dbReference type="STRING" id="1035309.A0A2C5WWZ4"/>
<reference evidence="2 3" key="1">
    <citation type="journal article" date="2013" name="Fungal Biol.">
        <title>Analysis of microsatellite markers in the genome of the plant pathogen Ceratocystis fimbriata.</title>
        <authorList>
            <person name="Simpson M.C."/>
            <person name="Wilken P.M."/>
            <person name="Coetzee M.P."/>
            <person name="Wingfield M.J."/>
            <person name="Wingfield B.D."/>
        </authorList>
    </citation>
    <scope>NUCLEOTIDE SEQUENCE [LARGE SCALE GENOMIC DNA]</scope>
    <source>
        <strain evidence="2 3">CBS 114723</strain>
    </source>
</reference>
<keyword evidence="3" id="KW-1185">Reference proteome</keyword>
<dbReference type="OrthoDB" id="2103474at2759"/>
<dbReference type="EMBL" id="APWK03000138">
    <property type="protein sequence ID" value="PHH50262.1"/>
    <property type="molecule type" value="Genomic_DNA"/>
</dbReference>
<reference evidence="2 3" key="2">
    <citation type="journal article" date="2013" name="IMA Fungus">
        <title>IMA Genome-F 1: Ceratocystis fimbriata: Draft nuclear genome sequence for the plant pathogen, Ceratocystis fimbriata.</title>
        <authorList>
            <person name="Wilken P.M."/>
            <person name="Steenkamp E.T."/>
            <person name="Wingfield M.J."/>
            <person name="de Beer Z.W."/>
            <person name="Wingfield B.D."/>
        </authorList>
    </citation>
    <scope>NUCLEOTIDE SEQUENCE [LARGE SCALE GENOMIC DNA]</scope>
    <source>
        <strain evidence="2 3">CBS 114723</strain>
    </source>
</reference>
<evidence type="ECO:0000256" key="1">
    <source>
        <dbReference type="SAM" id="MobiDB-lite"/>
    </source>
</evidence>
<evidence type="ECO:0000313" key="2">
    <source>
        <dbReference type="EMBL" id="PHH50262.1"/>
    </source>
</evidence>
<dbReference type="Pfam" id="PF13430">
    <property type="entry name" value="DUF4112"/>
    <property type="match status" value="1"/>
</dbReference>
<gene>
    <name evidence="2" type="primary">YLR326W</name>
    <name evidence="2" type="ORF">CFIMG_007452RA00001</name>
</gene>
<evidence type="ECO:0000313" key="3">
    <source>
        <dbReference type="Proteomes" id="UP000222788"/>
    </source>
</evidence>
<dbReference type="PANTHER" id="PTHR35519">
    <property type="entry name" value="MEMBRANE PROTEINS"/>
    <property type="match status" value="1"/>
</dbReference>
<comment type="caution">
    <text evidence="2">The sequence shown here is derived from an EMBL/GenBank/DDBJ whole genome shotgun (WGS) entry which is preliminary data.</text>
</comment>
<name>A0A2C5WWZ4_9PEZI</name>
<accession>A0A2C5WWZ4</accession>
<sequence>MSGFIAKYVTKRILGESVSNKFGTEDPYFESVPATRLNGKPNGKTVRRKKANPPGLSEHDAKILTKVKRRAYRLDMCLCNCCGIRFGWSSVIGLVPAIGDVIDTLLALMVLRTCSQIEGGLPTSLSACMLANIIVDFCVGLIPFLGDLVDAVFRANTRNAALLEAHLREVGRKNLRKSGLPIPSVDPSDPVEYDRGSLPSNSSSDERIPRSNTSRDHHSRQDRQPTRQEPMRPERSWTGHRREPDLEAGTRPKESRPASSQKKTQTRRYWFF</sequence>
<dbReference type="InterPro" id="IPR025187">
    <property type="entry name" value="DUF4112"/>
</dbReference>
<protein>
    <submittedName>
        <fullName evidence="2">Putative membrane protein YLR326W</fullName>
    </submittedName>
</protein>
<feature type="compositionally biased region" description="Basic and acidic residues" evidence="1">
    <location>
        <begin position="204"/>
        <end position="256"/>
    </location>
</feature>
<dbReference type="PANTHER" id="PTHR35519:SF2">
    <property type="entry name" value="PH DOMAIN PROTEIN"/>
    <property type="match status" value="1"/>
</dbReference>
<proteinExistence type="predicted"/>
<feature type="region of interest" description="Disordered" evidence="1">
    <location>
        <begin position="177"/>
        <end position="272"/>
    </location>
</feature>